<evidence type="ECO:0000256" key="4">
    <source>
        <dbReference type="ARBA" id="ARBA00023136"/>
    </source>
</evidence>
<feature type="transmembrane region" description="Helical" evidence="5">
    <location>
        <begin position="128"/>
        <end position="148"/>
    </location>
</feature>
<dbReference type="GO" id="GO:0016020">
    <property type="term" value="C:membrane"/>
    <property type="evidence" value="ECO:0007669"/>
    <property type="project" value="UniProtKB-SubCell"/>
</dbReference>
<reference evidence="7" key="1">
    <citation type="submission" date="2016-06" db="EMBL/GenBank/DDBJ databases">
        <authorList>
            <person name="Sutton G."/>
            <person name="Brinkac L."/>
            <person name="Sanka R."/>
            <person name="Adams M."/>
            <person name="Lau E."/>
            <person name="Garcia-Basteiro A."/>
            <person name="Lopez-Varela E."/>
            <person name="Palencia S."/>
        </authorList>
    </citation>
    <scope>NUCLEOTIDE SEQUENCE [LARGE SCALE GENOMIC DNA]</scope>
    <source>
        <strain evidence="7">1274684.2</strain>
    </source>
</reference>
<keyword evidence="4 5" id="KW-0472">Membrane</keyword>
<evidence type="ECO:0000256" key="2">
    <source>
        <dbReference type="ARBA" id="ARBA00022692"/>
    </source>
</evidence>
<gene>
    <name evidence="6" type="ORF">A5648_18220</name>
</gene>
<feature type="transmembrane region" description="Helical" evidence="5">
    <location>
        <begin position="259"/>
        <end position="282"/>
    </location>
</feature>
<dbReference type="Proteomes" id="UP000093759">
    <property type="component" value="Unassembled WGS sequence"/>
</dbReference>
<evidence type="ECO:0000256" key="1">
    <source>
        <dbReference type="ARBA" id="ARBA00004141"/>
    </source>
</evidence>
<dbReference type="RefSeq" id="WP_065023476.1">
    <property type="nucleotide sequence ID" value="NZ_LZMF01000032.1"/>
</dbReference>
<feature type="transmembrane region" description="Helical" evidence="5">
    <location>
        <begin position="198"/>
        <end position="220"/>
    </location>
</feature>
<dbReference type="AlphaFoldDB" id="A0A1A3U556"/>
<dbReference type="EMBL" id="LZMF01000032">
    <property type="protein sequence ID" value="OBK89994.1"/>
    <property type="molecule type" value="Genomic_DNA"/>
</dbReference>
<sequence length="330" mass="35780">MGVTRWPAPDAFAVVMATGILSIAARDHHYRWLSDTLGVLATVVLVVLTVAAVRALPRWDLRDPDVTLRLFTFVAACAVLDSRVVAHPVAVRVLGAVALMAWLALAVLTCRNMASRGLGELRARAHGAWELASVGTSGLAILAARVARHTGDRGWAPAAVLIWLLAIVVYLVMTWLILWRTAQERKDRDGFAPDDWILMGALAIATLAGHTIYSGAVAWLAGPVRVVTIVTWVLASAWIPPLVYFVLHRVNRRPAVLQLTGAWWALVFPLGMYSVATAAIAAELRTPALQTVSLVVFWNALTAWVIVAVAGLLRLRVVTPEARRRGGAER</sequence>
<feature type="transmembrane region" description="Helical" evidence="5">
    <location>
        <begin position="154"/>
        <end position="178"/>
    </location>
</feature>
<dbReference type="Pfam" id="PF03595">
    <property type="entry name" value="SLAC1"/>
    <property type="match status" value="1"/>
</dbReference>
<proteinExistence type="predicted"/>
<comment type="caution">
    <text evidence="6">The sequence shown here is derived from an EMBL/GenBank/DDBJ whole genome shotgun (WGS) entry which is preliminary data.</text>
</comment>
<name>A0A1A3U556_MYCSD</name>
<dbReference type="CDD" id="cd09319">
    <property type="entry name" value="TDT_like_1"/>
    <property type="match status" value="1"/>
</dbReference>
<feature type="transmembrane region" description="Helical" evidence="5">
    <location>
        <begin position="89"/>
        <end position="108"/>
    </location>
</feature>
<organism evidence="6 7">
    <name type="scientific">Mycolicibacter sinensis (strain JDM601)</name>
    <name type="common">Mycobacterium sinense</name>
    <dbReference type="NCBI Taxonomy" id="875328"/>
    <lineage>
        <taxon>Bacteria</taxon>
        <taxon>Bacillati</taxon>
        <taxon>Actinomycetota</taxon>
        <taxon>Actinomycetes</taxon>
        <taxon>Mycobacteriales</taxon>
        <taxon>Mycobacteriaceae</taxon>
        <taxon>Mycolicibacter</taxon>
    </lineage>
</organism>
<evidence type="ECO:0000313" key="6">
    <source>
        <dbReference type="EMBL" id="OBK89994.1"/>
    </source>
</evidence>
<accession>A0A1A3U556</accession>
<protein>
    <submittedName>
        <fullName evidence="6">C4-dicarboxylate ABC transporter</fullName>
    </submittedName>
</protein>
<dbReference type="InterPro" id="IPR038665">
    <property type="entry name" value="Voltage-dep_anion_channel_sf"/>
</dbReference>
<keyword evidence="3 5" id="KW-1133">Transmembrane helix</keyword>
<evidence type="ECO:0000256" key="3">
    <source>
        <dbReference type="ARBA" id="ARBA00022989"/>
    </source>
</evidence>
<feature type="transmembrane region" description="Helical" evidence="5">
    <location>
        <begin position="37"/>
        <end position="56"/>
    </location>
</feature>
<feature type="transmembrane region" description="Helical" evidence="5">
    <location>
        <begin position="6"/>
        <end position="25"/>
    </location>
</feature>
<evidence type="ECO:0000256" key="5">
    <source>
        <dbReference type="SAM" id="Phobius"/>
    </source>
</evidence>
<feature type="transmembrane region" description="Helical" evidence="5">
    <location>
        <begin position="294"/>
        <end position="315"/>
    </location>
</feature>
<evidence type="ECO:0000313" key="7">
    <source>
        <dbReference type="Proteomes" id="UP000093759"/>
    </source>
</evidence>
<dbReference type="GO" id="GO:0055085">
    <property type="term" value="P:transmembrane transport"/>
    <property type="evidence" value="ECO:0007669"/>
    <property type="project" value="InterPro"/>
</dbReference>
<feature type="transmembrane region" description="Helical" evidence="5">
    <location>
        <begin position="226"/>
        <end position="247"/>
    </location>
</feature>
<dbReference type="InterPro" id="IPR004695">
    <property type="entry name" value="SLAC1/Mae1/Ssu1/TehA"/>
</dbReference>
<keyword evidence="2 5" id="KW-0812">Transmembrane</keyword>
<dbReference type="Gene3D" id="1.50.10.150">
    <property type="entry name" value="Voltage-dependent anion channel"/>
    <property type="match status" value="1"/>
</dbReference>
<comment type="subcellular location">
    <subcellularLocation>
        <location evidence="1">Membrane</location>
        <topology evidence="1">Multi-pass membrane protein</topology>
    </subcellularLocation>
</comment>